<dbReference type="EMBL" id="SZQA01000055">
    <property type="protein sequence ID" value="TKK80756.1"/>
    <property type="molecule type" value="Genomic_DNA"/>
</dbReference>
<dbReference type="OrthoDB" id="264773at2"/>
<dbReference type="SUPFAM" id="SSF51126">
    <property type="entry name" value="Pectin lyase-like"/>
    <property type="match status" value="1"/>
</dbReference>
<evidence type="ECO:0000313" key="4">
    <source>
        <dbReference type="Proteomes" id="UP000308705"/>
    </source>
</evidence>
<name>A0A4U3M0I5_9ACTN</name>
<dbReference type="RefSeq" id="WP_137251397.1">
    <property type="nucleotide sequence ID" value="NZ_SZQA01000055.1"/>
</dbReference>
<keyword evidence="4" id="KW-1185">Reference proteome</keyword>
<proteinExistence type="predicted"/>
<evidence type="ECO:0000313" key="3">
    <source>
        <dbReference type="EMBL" id="TKK80756.1"/>
    </source>
</evidence>
<evidence type="ECO:0000256" key="2">
    <source>
        <dbReference type="SAM" id="Phobius"/>
    </source>
</evidence>
<evidence type="ECO:0000256" key="1">
    <source>
        <dbReference type="SAM" id="MobiDB-lite"/>
    </source>
</evidence>
<organism evidence="3 4">
    <name type="scientific">Herbidospora galbida</name>
    <dbReference type="NCBI Taxonomy" id="2575442"/>
    <lineage>
        <taxon>Bacteria</taxon>
        <taxon>Bacillati</taxon>
        <taxon>Actinomycetota</taxon>
        <taxon>Actinomycetes</taxon>
        <taxon>Streptosporangiales</taxon>
        <taxon>Streptosporangiaceae</taxon>
        <taxon>Herbidospora</taxon>
    </lineage>
</organism>
<feature type="transmembrane region" description="Helical" evidence="2">
    <location>
        <begin position="12"/>
        <end position="33"/>
    </location>
</feature>
<dbReference type="InterPro" id="IPR011050">
    <property type="entry name" value="Pectin_lyase_fold/virulence"/>
</dbReference>
<evidence type="ECO:0008006" key="5">
    <source>
        <dbReference type="Google" id="ProtNLM"/>
    </source>
</evidence>
<dbReference type="InterPro" id="IPR012334">
    <property type="entry name" value="Pectin_lyas_fold"/>
</dbReference>
<protein>
    <recommendedName>
        <fullName evidence="5">Right handed beta helix domain-containing protein</fullName>
    </recommendedName>
</protein>
<sequence>MRIEIDIDKKTMIAAGAGAAFTILIVVVLYGIFGGGGQEQQPGMVVENIQPETGQRPLPTLGADDSGEDFQEEEQVREEDEKKEDFEPFTAVQQPPDIAIPDGEGKIACPEATVTVTTADELTEALASATPGTVIFMEPGEYQGHFAAATKGTKDQPIFVCGSRDAIIDGGGLKEGYAFHLNEADYWRLIGFTVRHAQKGVMADKSNFNVVQDLDVNHIGDEAIHFRNFSSDNIAQYNLIWGTGLRKDKYGEGVYFGTAESNWATFSGGQMDKSDRNIARGNVIRATAEAIDIKEGTSDGKIIGNIFDGSMITGDGHNDSWVDVKGNGYLIERNTGRGSPADGFQTHKIINGWGTGNTFRANVIDLGGSGGYGINDTAGGNTISCDNEVTGGPLTKKSECS</sequence>
<gene>
    <name evidence="3" type="ORF">FDA94_35380</name>
</gene>
<reference evidence="3 4" key="1">
    <citation type="submission" date="2019-04" db="EMBL/GenBank/DDBJ databases">
        <title>Herbidospora sp. NEAU-GS14.nov., a novel actinomycete isolated from soil.</title>
        <authorList>
            <person name="Han L."/>
        </authorList>
    </citation>
    <scope>NUCLEOTIDE SEQUENCE [LARGE SCALE GENOMIC DNA]</scope>
    <source>
        <strain evidence="3 4">NEAU-GS14</strain>
    </source>
</reference>
<feature type="compositionally biased region" description="Acidic residues" evidence="1">
    <location>
        <begin position="65"/>
        <end position="78"/>
    </location>
</feature>
<dbReference type="Gene3D" id="2.160.20.10">
    <property type="entry name" value="Single-stranded right-handed beta-helix, Pectin lyase-like"/>
    <property type="match status" value="1"/>
</dbReference>
<dbReference type="Proteomes" id="UP000308705">
    <property type="component" value="Unassembled WGS sequence"/>
</dbReference>
<keyword evidence="2" id="KW-0812">Transmembrane</keyword>
<feature type="region of interest" description="Disordered" evidence="1">
    <location>
        <begin position="52"/>
        <end position="86"/>
    </location>
</feature>
<keyword evidence="2" id="KW-0472">Membrane</keyword>
<comment type="caution">
    <text evidence="3">The sequence shown here is derived from an EMBL/GenBank/DDBJ whole genome shotgun (WGS) entry which is preliminary data.</text>
</comment>
<keyword evidence="2" id="KW-1133">Transmembrane helix</keyword>
<accession>A0A4U3M0I5</accession>
<dbReference type="AlphaFoldDB" id="A0A4U3M0I5"/>